<dbReference type="Pfam" id="PF23840">
    <property type="entry name" value="Phage_tail_terminator"/>
    <property type="match status" value="1"/>
</dbReference>
<accession>A0A9X2EPP9</accession>
<dbReference type="EMBL" id="JALBWM010000064">
    <property type="protein sequence ID" value="MCO1335470.1"/>
    <property type="molecule type" value="Genomic_DNA"/>
</dbReference>
<gene>
    <name evidence="1" type="ORF">MO867_14115</name>
</gene>
<dbReference type="Proteomes" id="UP001139028">
    <property type="component" value="Unassembled WGS sequence"/>
</dbReference>
<comment type="caution">
    <text evidence="1">The sequence shown here is derived from an EMBL/GenBank/DDBJ whole genome shotgun (WGS) entry which is preliminary data.</text>
</comment>
<keyword evidence="2" id="KW-1185">Reference proteome</keyword>
<organism evidence="1 2">
    <name type="scientific">Microbulbifer okhotskensis</name>
    <dbReference type="NCBI Taxonomy" id="2926617"/>
    <lineage>
        <taxon>Bacteria</taxon>
        <taxon>Pseudomonadati</taxon>
        <taxon>Pseudomonadota</taxon>
        <taxon>Gammaproteobacteria</taxon>
        <taxon>Cellvibrionales</taxon>
        <taxon>Microbulbiferaceae</taxon>
        <taxon>Microbulbifer</taxon>
    </lineage>
</organism>
<dbReference type="RefSeq" id="WP_252470039.1">
    <property type="nucleotide sequence ID" value="NZ_JALBWM010000064.1"/>
</dbReference>
<proteinExistence type="predicted"/>
<dbReference type="AlphaFoldDB" id="A0A9X2EPP9"/>
<name>A0A9X2EPP9_9GAMM</name>
<reference evidence="1" key="1">
    <citation type="journal article" date="2022" name="Arch. Microbiol.">
        <title>Microbulbifer okhotskensis sp. nov., isolated from a deep bottom sediment of the Okhotsk Sea.</title>
        <authorList>
            <person name="Romanenko L."/>
            <person name="Kurilenko V."/>
            <person name="Otstavnykh N."/>
            <person name="Velansky P."/>
            <person name="Isaeva M."/>
            <person name="Mikhailov V."/>
        </authorList>
    </citation>
    <scope>NUCLEOTIDE SEQUENCE</scope>
    <source>
        <strain evidence="1">OS29</strain>
    </source>
</reference>
<evidence type="ECO:0000313" key="2">
    <source>
        <dbReference type="Proteomes" id="UP001139028"/>
    </source>
</evidence>
<sequence length="153" mass="16787">MNEPLDTAVIEQRLRDQVPALQLVGGAADYAGVKDLKGFRPGSAYVVLAHEEDLPEPSGRPQRRPSGNQQVKATIGVIVAARNYRGKTGSEALQEAKPLIGAVRTALLGNWIPGDQLQRPLKWLRGDVLDHDRSTLLWIDVFSITYFMGDTKA</sequence>
<protein>
    <submittedName>
        <fullName evidence="1">Uncharacterized protein</fullName>
    </submittedName>
</protein>
<dbReference type="InterPro" id="IPR056912">
    <property type="entry name" value="Phage_JBD30_tail_term-like"/>
</dbReference>
<evidence type="ECO:0000313" key="1">
    <source>
        <dbReference type="EMBL" id="MCO1335470.1"/>
    </source>
</evidence>